<reference evidence="2 3" key="1">
    <citation type="journal article" date="2006" name="Science">
        <title>Phytophthora genome sequences uncover evolutionary origins and mechanisms of pathogenesis.</title>
        <authorList>
            <person name="Tyler B.M."/>
            <person name="Tripathy S."/>
            <person name="Zhang X."/>
            <person name="Dehal P."/>
            <person name="Jiang R.H."/>
            <person name="Aerts A."/>
            <person name="Arredondo F.D."/>
            <person name="Baxter L."/>
            <person name="Bensasson D."/>
            <person name="Beynon J.L."/>
            <person name="Chapman J."/>
            <person name="Damasceno C.M."/>
            <person name="Dorrance A.E."/>
            <person name="Dou D."/>
            <person name="Dickerman A.W."/>
            <person name="Dubchak I.L."/>
            <person name="Garbelotto M."/>
            <person name="Gijzen M."/>
            <person name="Gordon S.G."/>
            <person name="Govers F."/>
            <person name="Grunwald N.J."/>
            <person name="Huang W."/>
            <person name="Ivors K.L."/>
            <person name="Jones R.W."/>
            <person name="Kamoun S."/>
            <person name="Krampis K."/>
            <person name="Lamour K.H."/>
            <person name="Lee M.K."/>
            <person name="McDonald W.H."/>
            <person name="Medina M."/>
            <person name="Meijer H.J."/>
            <person name="Nordberg E.K."/>
            <person name="Maclean D.J."/>
            <person name="Ospina-Giraldo M.D."/>
            <person name="Morris P.F."/>
            <person name="Phuntumart V."/>
            <person name="Putnam N.H."/>
            <person name="Rash S."/>
            <person name="Rose J.K."/>
            <person name="Sakihama Y."/>
            <person name="Salamov A.A."/>
            <person name="Savidor A."/>
            <person name="Scheuring C.F."/>
            <person name="Smith B.M."/>
            <person name="Sobral B.W."/>
            <person name="Terry A."/>
            <person name="Torto-Alalibo T.A."/>
            <person name="Win J."/>
            <person name="Xu Z."/>
            <person name="Zhang H."/>
            <person name="Grigoriev I.V."/>
            <person name="Rokhsar D.S."/>
            <person name="Boore J.L."/>
        </authorList>
    </citation>
    <scope>NUCLEOTIDE SEQUENCE [LARGE SCALE GENOMIC DNA]</scope>
    <source>
        <strain evidence="2 3">P6497</strain>
    </source>
</reference>
<protein>
    <submittedName>
        <fullName evidence="2">Uncharacterized protein</fullName>
    </submittedName>
</protein>
<dbReference type="Proteomes" id="UP000002640">
    <property type="component" value="Unassembled WGS sequence"/>
</dbReference>
<dbReference type="EMBL" id="JH159153">
    <property type="protein sequence ID" value="EGZ21740.1"/>
    <property type="molecule type" value="Genomic_DNA"/>
</dbReference>
<feature type="region of interest" description="Disordered" evidence="1">
    <location>
        <begin position="375"/>
        <end position="461"/>
    </location>
</feature>
<dbReference type="RefSeq" id="XP_009524457.1">
    <property type="nucleotide sequence ID" value="XM_009526162.1"/>
</dbReference>
<dbReference type="KEGG" id="psoj:PHYSODRAFT_299359"/>
<feature type="region of interest" description="Disordered" evidence="1">
    <location>
        <begin position="96"/>
        <end position="160"/>
    </location>
</feature>
<dbReference type="GeneID" id="20641723"/>
<gene>
    <name evidence="2" type="ORF">PHYSODRAFT_299359</name>
</gene>
<feature type="compositionally biased region" description="Basic and acidic residues" evidence="1">
    <location>
        <begin position="450"/>
        <end position="461"/>
    </location>
</feature>
<feature type="compositionally biased region" description="Polar residues" evidence="1">
    <location>
        <begin position="382"/>
        <end position="397"/>
    </location>
</feature>
<name>G4Z6C5_PHYSP</name>
<dbReference type="OMA" id="DSECTEY"/>
<dbReference type="AlphaFoldDB" id="G4Z6C5"/>
<keyword evidence="3" id="KW-1185">Reference proteome</keyword>
<sequence length="461" mass="50095">MDVILAQLGRQELEAHCSDAMKTQLAAMQRALSDAVAAAKRAEEVQLASQKLAITLFEDGSELSSSLLASTRLQDDLGQSLERLTGLALGVSICATPTKGATPSRPSTSNTPQKTDSTPQKKRKSISTEETSTKKKPKGLPSVASPRAPDTPAKSPEVVQKSSTLLAKALAAGANLVEELAKKKKAADRVEGLKPLVNHFNTAHKHLDVNSAIDQGEALKTLSAVAAMAVSVMQHGKPSMQRHWVHKFRDNIADIQEKIPDSASAFNGCMNSLSKIISSFPLTVKEGRRLRMRLRKALEEVKGWKEGSFSVSDVTQSISLIGEVLESTCPNWNPRTDKTVRELTALLLNRVGLFKDNRKQEKRKQKLQSWLDEMNKAKEGSQDVSTAPRSSTDKTVPSKSKSQKKKKKTTQATPMEVDEEGPLHLPPNATTTVVSPPSSSTTSSDSECTEYERHAKDEASK</sequence>
<feature type="compositionally biased region" description="Low complexity" evidence="1">
    <location>
        <begin position="430"/>
        <end position="444"/>
    </location>
</feature>
<organism evidence="2 3">
    <name type="scientific">Phytophthora sojae (strain P6497)</name>
    <name type="common">Soybean stem and root rot agent</name>
    <name type="synonym">Phytophthora megasperma f. sp. glycines</name>
    <dbReference type="NCBI Taxonomy" id="1094619"/>
    <lineage>
        <taxon>Eukaryota</taxon>
        <taxon>Sar</taxon>
        <taxon>Stramenopiles</taxon>
        <taxon>Oomycota</taxon>
        <taxon>Peronosporomycetes</taxon>
        <taxon>Peronosporales</taxon>
        <taxon>Peronosporaceae</taxon>
        <taxon>Phytophthora</taxon>
    </lineage>
</organism>
<proteinExistence type="predicted"/>
<feature type="compositionally biased region" description="Polar residues" evidence="1">
    <location>
        <begin position="99"/>
        <end position="118"/>
    </location>
</feature>
<evidence type="ECO:0000256" key="1">
    <source>
        <dbReference type="SAM" id="MobiDB-lite"/>
    </source>
</evidence>
<evidence type="ECO:0000313" key="2">
    <source>
        <dbReference type="EMBL" id="EGZ21740.1"/>
    </source>
</evidence>
<evidence type="ECO:0000313" key="3">
    <source>
        <dbReference type="Proteomes" id="UP000002640"/>
    </source>
</evidence>
<dbReference type="InParanoid" id="G4Z6C5"/>
<accession>G4Z6C5</accession>